<keyword evidence="12" id="KW-1185">Reference proteome</keyword>
<dbReference type="GO" id="GO:0009360">
    <property type="term" value="C:DNA polymerase III complex"/>
    <property type="evidence" value="ECO:0007669"/>
    <property type="project" value="InterPro"/>
</dbReference>
<dbReference type="PANTHER" id="PTHR34388:SF1">
    <property type="entry name" value="DNA POLYMERASE III SUBUNIT DELTA"/>
    <property type="match status" value="1"/>
</dbReference>
<dbReference type="GO" id="GO:0003887">
    <property type="term" value="F:DNA-directed DNA polymerase activity"/>
    <property type="evidence" value="ECO:0007669"/>
    <property type="project" value="UniProtKB-KW"/>
</dbReference>
<evidence type="ECO:0000256" key="8">
    <source>
        <dbReference type="ARBA" id="ARBA00049244"/>
    </source>
</evidence>
<feature type="domain" description="DNA polymerase III delta subunit-like C-terminal" evidence="10">
    <location>
        <begin position="216"/>
        <end position="335"/>
    </location>
</feature>
<dbReference type="InterPro" id="IPR048466">
    <property type="entry name" value="DNA_pol3_delta-like_C"/>
</dbReference>
<evidence type="ECO:0000259" key="10">
    <source>
        <dbReference type="Pfam" id="PF21694"/>
    </source>
</evidence>
<evidence type="ECO:0000256" key="6">
    <source>
        <dbReference type="ARBA" id="ARBA00022932"/>
    </source>
</evidence>
<name>A0AAU0ULZ1_9FIRM</name>
<evidence type="ECO:0000256" key="4">
    <source>
        <dbReference type="ARBA" id="ARBA00022695"/>
    </source>
</evidence>
<keyword evidence="5" id="KW-0235">DNA replication</keyword>
<evidence type="ECO:0000256" key="2">
    <source>
        <dbReference type="ARBA" id="ARBA00017703"/>
    </source>
</evidence>
<dbReference type="InterPro" id="IPR005790">
    <property type="entry name" value="DNA_polIII_delta"/>
</dbReference>
<evidence type="ECO:0000256" key="5">
    <source>
        <dbReference type="ARBA" id="ARBA00022705"/>
    </source>
</evidence>
<dbReference type="Pfam" id="PF06144">
    <property type="entry name" value="DNA_pol3_delta"/>
    <property type="match status" value="1"/>
</dbReference>
<dbReference type="InterPro" id="IPR010372">
    <property type="entry name" value="DNA_pol3_delta_N"/>
</dbReference>
<keyword evidence="3 11" id="KW-0808">Transferase</keyword>
<dbReference type="GO" id="GO:0003677">
    <property type="term" value="F:DNA binding"/>
    <property type="evidence" value="ECO:0007669"/>
    <property type="project" value="InterPro"/>
</dbReference>
<dbReference type="InterPro" id="IPR008921">
    <property type="entry name" value="DNA_pol3_clamp-load_cplx_C"/>
</dbReference>
<evidence type="ECO:0000313" key="12">
    <source>
        <dbReference type="Proteomes" id="UP001329915"/>
    </source>
</evidence>
<evidence type="ECO:0000256" key="7">
    <source>
        <dbReference type="ARBA" id="ARBA00034754"/>
    </source>
</evidence>
<dbReference type="EC" id="2.7.7.7" evidence="1"/>
<dbReference type="Gene3D" id="1.20.272.10">
    <property type="match status" value="1"/>
</dbReference>
<dbReference type="KEGG" id="dbc:MFMK1_001059"/>
<accession>A0AAU0ULZ1</accession>
<dbReference type="Gene3D" id="3.40.50.300">
    <property type="entry name" value="P-loop containing nucleotide triphosphate hydrolases"/>
    <property type="match status" value="1"/>
</dbReference>
<dbReference type="PANTHER" id="PTHR34388">
    <property type="entry name" value="DNA POLYMERASE III SUBUNIT DELTA"/>
    <property type="match status" value="1"/>
</dbReference>
<keyword evidence="4 11" id="KW-0548">Nucleotidyltransferase</keyword>
<dbReference type="Proteomes" id="UP001329915">
    <property type="component" value="Chromosome"/>
</dbReference>
<protein>
    <recommendedName>
        <fullName evidence="2">DNA polymerase III subunit delta</fullName>
        <ecNumber evidence="1">2.7.7.7</ecNumber>
    </recommendedName>
</protein>
<sequence length="338" mass="38151">MADFKKVMKDIQEGEMRQLYLFYGEETYLRRKLVDTIKQQVLSGGAQDFNYDYFDGREVSASQIVAAAETLPVMAPKRLVVTGDAMFFSSQAKYRLNKGDENQLIEYFKAPNPSTVVVFYLKAKPDGKKNIVKVISRQGLVMEMGKLYGDNLAEWLKDMFTQQGKEIERSGLTQLLTVGSDLAVLEKEVEKLVVYAGDAGRVTRNMVEECMSRTAESDVFKMVDAIGAQRSEDAVQYLREILLVGEPPIRVLLMISRQFQLLLSIKVLLDQGYSSKQTAGKLRLPQWLLAKLVKQSRNFTVEQLENAIMAAAKLDRQIKRSTINSGRAMEILILSFSG</sequence>
<comment type="catalytic activity">
    <reaction evidence="8">
        <text>DNA(n) + a 2'-deoxyribonucleoside 5'-triphosphate = DNA(n+1) + diphosphate</text>
        <dbReference type="Rhea" id="RHEA:22508"/>
        <dbReference type="Rhea" id="RHEA-COMP:17339"/>
        <dbReference type="Rhea" id="RHEA-COMP:17340"/>
        <dbReference type="ChEBI" id="CHEBI:33019"/>
        <dbReference type="ChEBI" id="CHEBI:61560"/>
        <dbReference type="ChEBI" id="CHEBI:173112"/>
        <dbReference type="EC" id="2.7.7.7"/>
    </reaction>
</comment>
<dbReference type="RefSeq" id="WP_366924107.1">
    <property type="nucleotide sequence ID" value="NZ_CP121694.1"/>
</dbReference>
<evidence type="ECO:0000259" key="9">
    <source>
        <dbReference type="Pfam" id="PF06144"/>
    </source>
</evidence>
<proteinExistence type="inferred from homology"/>
<dbReference type="Gene3D" id="1.10.8.60">
    <property type="match status" value="1"/>
</dbReference>
<dbReference type="EMBL" id="CP121694">
    <property type="protein sequence ID" value="WRO21256.1"/>
    <property type="molecule type" value="Genomic_DNA"/>
</dbReference>
<organism evidence="11 12">
    <name type="scientific">Metallumcola ferriviriculae</name>
    <dbReference type="NCBI Taxonomy" id="3039180"/>
    <lineage>
        <taxon>Bacteria</taxon>
        <taxon>Bacillati</taxon>
        <taxon>Bacillota</taxon>
        <taxon>Clostridia</taxon>
        <taxon>Neomoorellales</taxon>
        <taxon>Desulfitibacteraceae</taxon>
        <taxon>Metallumcola</taxon>
    </lineage>
</organism>
<evidence type="ECO:0000256" key="1">
    <source>
        <dbReference type="ARBA" id="ARBA00012417"/>
    </source>
</evidence>
<feature type="domain" description="DNA polymerase III delta N-terminal" evidence="9">
    <location>
        <begin position="20"/>
        <end position="143"/>
    </location>
</feature>
<dbReference type="AlphaFoldDB" id="A0AAU0ULZ1"/>
<comment type="similarity">
    <text evidence="7">Belongs to the DNA polymerase HolA subunit family.</text>
</comment>
<dbReference type="Pfam" id="PF21694">
    <property type="entry name" value="DNA_pol3_delta_C"/>
    <property type="match status" value="1"/>
</dbReference>
<keyword evidence="6" id="KW-0239">DNA-directed DNA polymerase</keyword>
<dbReference type="GO" id="GO:0006261">
    <property type="term" value="P:DNA-templated DNA replication"/>
    <property type="evidence" value="ECO:0007669"/>
    <property type="project" value="TreeGrafter"/>
</dbReference>
<reference evidence="11 12" key="1">
    <citation type="submission" date="2023-04" db="EMBL/GenBank/DDBJ databases">
        <authorList>
            <person name="Hsu D."/>
        </authorList>
    </citation>
    <scope>NUCLEOTIDE SEQUENCE [LARGE SCALE GENOMIC DNA]</scope>
    <source>
        <strain evidence="11 12">MK1</strain>
    </source>
</reference>
<dbReference type="NCBIfam" id="TIGR01128">
    <property type="entry name" value="holA"/>
    <property type="match status" value="1"/>
</dbReference>
<evidence type="ECO:0000256" key="3">
    <source>
        <dbReference type="ARBA" id="ARBA00022679"/>
    </source>
</evidence>
<gene>
    <name evidence="11" type="primary">holA</name>
    <name evidence="11" type="ORF">MFMK1_001059</name>
</gene>
<dbReference type="SUPFAM" id="SSF52540">
    <property type="entry name" value="P-loop containing nucleoside triphosphate hydrolases"/>
    <property type="match status" value="1"/>
</dbReference>
<dbReference type="SUPFAM" id="SSF48019">
    <property type="entry name" value="post-AAA+ oligomerization domain-like"/>
    <property type="match status" value="1"/>
</dbReference>
<dbReference type="InterPro" id="IPR027417">
    <property type="entry name" value="P-loop_NTPase"/>
</dbReference>
<evidence type="ECO:0000313" key="11">
    <source>
        <dbReference type="EMBL" id="WRO21256.1"/>
    </source>
</evidence>